<evidence type="ECO:0000313" key="6">
    <source>
        <dbReference type="EMBL" id="GAJ39578.1"/>
    </source>
</evidence>
<proteinExistence type="inferred from homology"/>
<keyword evidence="1 5" id="KW-1003">Cell membrane</keyword>
<keyword evidence="4 5" id="KW-0472">Membrane</keyword>
<protein>
    <recommendedName>
        <fullName evidence="5">UPF0344 protein GCA01S_022_00580</fullName>
    </recommendedName>
</protein>
<evidence type="ECO:0000256" key="2">
    <source>
        <dbReference type="ARBA" id="ARBA00022692"/>
    </source>
</evidence>
<comment type="similarity">
    <text evidence="5">Belongs to the UPF0344 family.</text>
</comment>
<dbReference type="HAMAP" id="MF_01536">
    <property type="entry name" value="UPF0344"/>
    <property type="match status" value="1"/>
</dbReference>
<dbReference type="AlphaFoldDB" id="A0A023DEC5"/>
<comment type="subcellular location">
    <subcellularLocation>
        <location evidence="5">Cell membrane</location>
        <topology evidence="5">Multi-pass membrane protein</topology>
    </subcellularLocation>
</comment>
<dbReference type="RefSeq" id="WP_042408672.1">
    <property type="nucleotide sequence ID" value="NZ_BAWO01000022.1"/>
</dbReference>
<feature type="transmembrane region" description="Helical" evidence="5">
    <location>
        <begin position="90"/>
        <end position="114"/>
    </location>
</feature>
<sequence length="117" mass="12836">MTHAHITSWLIAIILFLIAVSLQRSGSAKAKMVQMVLRLFYIITIITGVLLLHSLASLSILYVIKTLAGLWVIGAMEMVLMAMKKGKSTAVAWVQWVVALALVLFLGLMLPLGIDLF</sequence>
<dbReference type="EMBL" id="BAWO01000022">
    <property type="protein sequence ID" value="GAJ39578.1"/>
    <property type="molecule type" value="Genomic_DNA"/>
</dbReference>
<dbReference type="NCBIfam" id="NF010196">
    <property type="entry name" value="PRK13673.1-3"/>
    <property type="match status" value="1"/>
</dbReference>
<dbReference type="Proteomes" id="UP000023561">
    <property type="component" value="Unassembled WGS sequence"/>
</dbReference>
<comment type="caution">
    <text evidence="6">The sequence shown here is derived from an EMBL/GenBank/DDBJ whole genome shotgun (WGS) entry which is preliminary data.</text>
</comment>
<organism evidence="6 7">
    <name type="scientific">Parageobacillus caldoxylosilyticus NBRC 107762</name>
    <dbReference type="NCBI Taxonomy" id="1220594"/>
    <lineage>
        <taxon>Bacteria</taxon>
        <taxon>Bacillati</taxon>
        <taxon>Bacillota</taxon>
        <taxon>Bacilli</taxon>
        <taxon>Bacillales</taxon>
        <taxon>Anoxybacillaceae</taxon>
        <taxon>Saccharococcus</taxon>
    </lineage>
</organism>
<accession>A0A023DEC5</accession>
<dbReference type="OrthoDB" id="2365314at2"/>
<evidence type="ECO:0000256" key="3">
    <source>
        <dbReference type="ARBA" id="ARBA00022989"/>
    </source>
</evidence>
<dbReference type="GO" id="GO:0005886">
    <property type="term" value="C:plasma membrane"/>
    <property type="evidence" value="ECO:0007669"/>
    <property type="project" value="UniProtKB-SubCell"/>
</dbReference>
<keyword evidence="2 5" id="KW-0812">Transmembrane</keyword>
<feature type="transmembrane region" description="Helical" evidence="5">
    <location>
        <begin position="35"/>
        <end position="56"/>
    </location>
</feature>
<gene>
    <name evidence="6" type="ORF">GCA01S_022_00580</name>
</gene>
<evidence type="ECO:0000256" key="4">
    <source>
        <dbReference type="ARBA" id="ARBA00023136"/>
    </source>
</evidence>
<evidence type="ECO:0000256" key="5">
    <source>
        <dbReference type="HAMAP-Rule" id="MF_01536"/>
    </source>
</evidence>
<evidence type="ECO:0000313" key="7">
    <source>
        <dbReference type="Proteomes" id="UP000023561"/>
    </source>
</evidence>
<feature type="transmembrane region" description="Helical" evidence="5">
    <location>
        <begin position="6"/>
        <end position="23"/>
    </location>
</feature>
<feature type="transmembrane region" description="Helical" evidence="5">
    <location>
        <begin position="62"/>
        <end position="83"/>
    </location>
</feature>
<dbReference type="Pfam" id="PF07457">
    <property type="entry name" value="DUF1516"/>
    <property type="match status" value="1"/>
</dbReference>
<keyword evidence="3 5" id="KW-1133">Transmembrane helix</keyword>
<reference evidence="6 7" key="1">
    <citation type="submission" date="2014-04" db="EMBL/GenBank/DDBJ databases">
        <title>Whole genome shotgun sequence of Geobacillus caldoxylosilyticus NBRC 107762.</title>
        <authorList>
            <person name="Hosoyama A."/>
            <person name="Hosoyama Y."/>
            <person name="Katano-Makiyama Y."/>
            <person name="Tsuchikane K."/>
            <person name="Ohji S."/>
            <person name="Ichikawa N."/>
            <person name="Yamazoe A."/>
            <person name="Fujita N."/>
        </authorList>
    </citation>
    <scope>NUCLEOTIDE SEQUENCE [LARGE SCALE GENOMIC DNA]</scope>
    <source>
        <strain evidence="6 7">NBRC 107762</strain>
    </source>
</reference>
<dbReference type="GeneID" id="301192171"/>
<keyword evidence="7" id="KW-1185">Reference proteome</keyword>
<evidence type="ECO:0000256" key="1">
    <source>
        <dbReference type="ARBA" id="ARBA00022475"/>
    </source>
</evidence>
<dbReference type="InterPro" id="IPR010899">
    <property type="entry name" value="UPF0344"/>
</dbReference>
<name>A0A023DEC5_9BACL</name>